<dbReference type="Proteomes" id="UP000015105">
    <property type="component" value="Chromosome 4D"/>
</dbReference>
<evidence type="ECO:0000313" key="2">
    <source>
        <dbReference type="Proteomes" id="UP000015105"/>
    </source>
</evidence>
<reference evidence="1" key="5">
    <citation type="journal article" date="2021" name="G3 (Bethesda)">
        <title>Aegilops tauschii genome assembly Aet v5.0 features greater sequence contiguity and improved annotation.</title>
        <authorList>
            <person name="Wang L."/>
            <person name="Zhu T."/>
            <person name="Rodriguez J.C."/>
            <person name="Deal K.R."/>
            <person name="Dubcovsky J."/>
            <person name="McGuire P.E."/>
            <person name="Lux T."/>
            <person name="Spannagl M."/>
            <person name="Mayer K.F.X."/>
            <person name="Baldrich P."/>
            <person name="Meyers B.C."/>
            <person name="Huo N."/>
            <person name="Gu Y.Q."/>
            <person name="Zhou H."/>
            <person name="Devos K.M."/>
            <person name="Bennetzen J.L."/>
            <person name="Unver T."/>
            <person name="Budak H."/>
            <person name="Gulick P.J."/>
            <person name="Galiba G."/>
            <person name="Kalapos B."/>
            <person name="Nelson D.R."/>
            <person name="Li P."/>
            <person name="You F.M."/>
            <person name="Luo M.C."/>
            <person name="Dvorak J."/>
        </authorList>
    </citation>
    <scope>NUCLEOTIDE SEQUENCE [LARGE SCALE GENOMIC DNA]</scope>
    <source>
        <strain evidence="1">cv. AL8/78</strain>
    </source>
</reference>
<name>A0A453J4K9_AEGTS</name>
<organism evidence="1 2">
    <name type="scientific">Aegilops tauschii subsp. strangulata</name>
    <name type="common">Goatgrass</name>
    <dbReference type="NCBI Taxonomy" id="200361"/>
    <lineage>
        <taxon>Eukaryota</taxon>
        <taxon>Viridiplantae</taxon>
        <taxon>Streptophyta</taxon>
        <taxon>Embryophyta</taxon>
        <taxon>Tracheophyta</taxon>
        <taxon>Spermatophyta</taxon>
        <taxon>Magnoliopsida</taxon>
        <taxon>Liliopsida</taxon>
        <taxon>Poales</taxon>
        <taxon>Poaceae</taxon>
        <taxon>BOP clade</taxon>
        <taxon>Pooideae</taxon>
        <taxon>Triticodae</taxon>
        <taxon>Triticeae</taxon>
        <taxon>Triticinae</taxon>
        <taxon>Aegilops</taxon>
    </lineage>
</organism>
<keyword evidence="2" id="KW-1185">Reference proteome</keyword>
<sequence length="113" mass="12176">ISTRRALCPCLCSFSPAIFFPVPRSMGSASGNPPEKVRDVCMTPTSSRTALHAVHARTDDTSREHEHLLDVADGPKIRVRGLRRRSEASGEEVLRGVDLDVPRGAVMGVIGPS</sequence>
<accession>A0A453J4K9</accession>
<dbReference type="Gramene" id="AET4Gv20787600.2">
    <property type="protein sequence ID" value="AET4Gv20787600.2"/>
    <property type="gene ID" value="AET4Gv20787600"/>
</dbReference>
<reference evidence="1" key="4">
    <citation type="submission" date="2019-03" db="UniProtKB">
        <authorList>
            <consortium name="EnsemblPlants"/>
        </authorList>
    </citation>
    <scope>IDENTIFICATION</scope>
</reference>
<reference evidence="2" key="2">
    <citation type="journal article" date="2017" name="Nat. Plants">
        <title>The Aegilops tauschii genome reveals multiple impacts of transposons.</title>
        <authorList>
            <person name="Zhao G."/>
            <person name="Zou C."/>
            <person name="Li K."/>
            <person name="Wang K."/>
            <person name="Li T."/>
            <person name="Gao L."/>
            <person name="Zhang X."/>
            <person name="Wang H."/>
            <person name="Yang Z."/>
            <person name="Liu X."/>
            <person name="Jiang W."/>
            <person name="Mao L."/>
            <person name="Kong X."/>
            <person name="Jiao Y."/>
            <person name="Jia J."/>
        </authorList>
    </citation>
    <scope>NUCLEOTIDE SEQUENCE [LARGE SCALE GENOMIC DNA]</scope>
    <source>
        <strain evidence="2">cv. AL8/78</strain>
    </source>
</reference>
<protein>
    <submittedName>
        <fullName evidence="1">Uncharacterized protein</fullName>
    </submittedName>
</protein>
<proteinExistence type="predicted"/>
<dbReference type="AlphaFoldDB" id="A0A453J4K9"/>
<dbReference type="EnsemblPlants" id="AET4Gv20787600.2">
    <property type="protein sequence ID" value="AET4Gv20787600.2"/>
    <property type="gene ID" value="AET4Gv20787600"/>
</dbReference>
<reference evidence="2" key="1">
    <citation type="journal article" date="2014" name="Science">
        <title>Ancient hybridizations among the ancestral genomes of bread wheat.</title>
        <authorList>
            <consortium name="International Wheat Genome Sequencing Consortium,"/>
            <person name="Marcussen T."/>
            <person name="Sandve S.R."/>
            <person name="Heier L."/>
            <person name="Spannagl M."/>
            <person name="Pfeifer M."/>
            <person name="Jakobsen K.S."/>
            <person name="Wulff B.B."/>
            <person name="Steuernagel B."/>
            <person name="Mayer K.F."/>
            <person name="Olsen O.A."/>
        </authorList>
    </citation>
    <scope>NUCLEOTIDE SEQUENCE [LARGE SCALE GENOMIC DNA]</scope>
    <source>
        <strain evidence="2">cv. AL8/78</strain>
    </source>
</reference>
<evidence type="ECO:0000313" key="1">
    <source>
        <dbReference type="EnsemblPlants" id="AET4Gv20787600.2"/>
    </source>
</evidence>
<reference evidence="1" key="3">
    <citation type="journal article" date="2017" name="Nature">
        <title>Genome sequence of the progenitor of the wheat D genome Aegilops tauschii.</title>
        <authorList>
            <person name="Luo M.C."/>
            <person name="Gu Y.Q."/>
            <person name="Puiu D."/>
            <person name="Wang H."/>
            <person name="Twardziok S.O."/>
            <person name="Deal K.R."/>
            <person name="Huo N."/>
            <person name="Zhu T."/>
            <person name="Wang L."/>
            <person name="Wang Y."/>
            <person name="McGuire P.E."/>
            <person name="Liu S."/>
            <person name="Long H."/>
            <person name="Ramasamy R.K."/>
            <person name="Rodriguez J.C."/>
            <person name="Van S.L."/>
            <person name="Yuan L."/>
            <person name="Wang Z."/>
            <person name="Xia Z."/>
            <person name="Xiao L."/>
            <person name="Anderson O.D."/>
            <person name="Ouyang S."/>
            <person name="Liang Y."/>
            <person name="Zimin A.V."/>
            <person name="Pertea G."/>
            <person name="Qi P."/>
            <person name="Bennetzen J.L."/>
            <person name="Dai X."/>
            <person name="Dawson M.W."/>
            <person name="Muller H.G."/>
            <person name="Kugler K."/>
            <person name="Rivarola-Duarte L."/>
            <person name="Spannagl M."/>
            <person name="Mayer K.F.X."/>
            <person name="Lu F.H."/>
            <person name="Bevan M.W."/>
            <person name="Leroy P."/>
            <person name="Li P."/>
            <person name="You F.M."/>
            <person name="Sun Q."/>
            <person name="Liu Z."/>
            <person name="Lyons E."/>
            <person name="Wicker T."/>
            <person name="Salzberg S.L."/>
            <person name="Devos K.M."/>
            <person name="Dvorak J."/>
        </authorList>
    </citation>
    <scope>NUCLEOTIDE SEQUENCE [LARGE SCALE GENOMIC DNA]</scope>
    <source>
        <strain evidence="1">cv. AL8/78</strain>
    </source>
</reference>